<reference evidence="2" key="1">
    <citation type="journal article" date="2018" name="PLoS Negl. Trop. Dis.">
        <title>An insight into the salivary gland and fat body transcriptome of Panstrongylus lignarius (Hemiptera: Heteroptera), the main vector of Chagas disease in Peru.</title>
        <authorList>
            <person name="Nevoa J.C."/>
            <person name="Mendes M.T."/>
            <person name="da Silva M.V."/>
            <person name="Soares S.C."/>
            <person name="Oliveira C.J.F."/>
            <person name="Ribeiro J.M.C."/>
        </authorList>
    </citation>
    <scope>NUCLEOTIDE SEQUENCE</scope>
</reference>
<protein>
    <submittedName>
        <fullName evidence="2">Putative secreted protein</fullName>
    </submittedName>
</protein>
<evidence type="ECO:0000313" key="2">
    <source>
        <dbReference type="EMBL" id="JAW15154.1"/>
    </source>
</evidence>
<feature type="chain" id="PRO_5013121447" evidence="1">
    <location>
        <begin position="24"/>
        <end position="91"/>
    </location>
</feature>
<dbReference type="AlphaFoldDB" id="A0A224XVG4"/>
<name>A0A224XVG4_9HEMI</name>
<feature type="signal peptide" evidence="1">
    <location>
        <begin position="1"/>
        <end position="23"/>
    </location>
</feature>
<evidence type="ECO:0000256" key="1">
    <source>
        <dbReference type="SAM" id="SignalP"/>
    </source>
</evidence>
<accession>A0A224XVG4</accession>
<proteinExistence type="predicted"/>
<organism evidence="2">
    <name type="scientific">Panstrongylus lignarius</name>
    <dbReference type="NCBI Taxonomy" id="156445"/>
    <lineage>
        <taxon>Eukaryota</taxon>
        <taxon>Metazoa</taxon>
        <taxon>Ecdysozoa</taxon>
        <taxon>Arthropoda</taxon>
        <taxon>Hexapoda</taxon>
        <taxon>Insecta</taxon>
        <taxon>Pterygota</taxon>
        <taxon>Neoptera</taxon>
        <taxon>Paraneoptera</taxon>
        <taxon>Hemiptera</taxon>
        <taxon>Heteroptera</taxon>
        <taxon>Panheteroptera</taxon>
        <taxon>Cimicomorpha</taxon>
        <taxon>Reduviidae</taxon>
        <taxon>Triatominae</taxon>
        <taxon>Panstrongylus</taxon>
    </lineage>
</organism>
<dbReference type="EMBL" id="GFTR01001272">
    <property type="protein sequence ID" value="JAW15154.1"/>
    <property type="molecule type" value="Transcribed_RNA"/>
</dbReference>
<keyword evidence="1" id="KW-0732">Signal</keyword>
<sequence length="91" mass="10557">METVTPLLQRVLSLLISCPLMSGTVRPALNYRRLIKVPQLLQLLTERNYNVHFVNDFTGMKLIYGHIYVNVIRGFEFLVHSARARLQETTQ</sequence>